<dbReference type="GeneID" id="104767530"/>
<reference evidence="3" key="1">
    <citation type="journal article" date="2014" name="Nat. Commun.">
        <title>The emerging biofuel crop Camelina sativa retains a highly undifferentiated hexaploid genome structure.</title>
        <authorList>
            <person name="Kagale S."/>
            <person name="Koh C."/>
            <person name="Nixon J."/>
            <person name="Bollina V."/>
            <person name="Clarke W.E."/>
            <person name="Tuteja R."/>
            <person name="Spillane C."/>
            <person name="Robinson S.J."/>
            <person name="Links M.G."/>
            <person name="Clarke C."/>
            <person name="Higgins E.E."/>
            <person name="Huebert T."/>
            <person name="Sharpe A.G."/>
            <person name="Parkin I.A."/>
        </authorList>
    </citation>
    <scope>NUCLEOTIDE SEQUENCE [LARGE SCALE GENOMIC DNA]</scope>
    <source>
        <strain evidence="3">cv. DH55</strain>
    </source>
</reference>
<dbReference type="RefSeq" id="XP_010489845.1">
    <property type="nucleotide sequence ID" value="XM_010491543.1"/>
</dbReference>
<dbReference type="InterPro" id="IPR004242">
    <property type="entry name" value="Transposase_21"/>
</dbReference>
<keyword evidence="3" id="KW-1185">Reference proteome</keyword>
<dbReference type="PANTHER" id="PTHR48258">
    <property type="entry name" value="DUF4218 DOMAIN-CONTAINING PROTEIN-RELATED"/>
    <property type="match status" value="1"/>
</dbReference>
<protein>
    <submittedName>
        <fullName evidence="4">Uncharacterized protein LOC104767530</fullName>
    </submittedName>
</protein>
<accession>A0ABM0XRI5</accession>
<evidence type="ECO:0000259" key="1">
    <source>
        <dbReference type="Pfam" id="PF13952"/>
    </source>
</evidence>
<organism evidence="3 4">
    <name type="scientific">Camelina sativa</name>
    <name type="common">False flax</name>
    <name type="synonym">Myagrum sativum</name>
    <dbReference type="NCBI Taxonomy" id="90675"/>
    <lineage>
        <taxon>Eukaryota</taxon>
        <taxon>Viridiplantae</taxon>
        <taxon>Streptophyta</taxon>
        <taxon>Embryophyta</taxon>
        <taxon>Tracheophyta</taxon>
        <taxon>Spermatophyta</taxon>
        <taxon>Magnoliopsida</taxon>
        <taxon>eudicotyledons</taxon>
        <taxon>Gunneridae</taxon>
        <taxon>Pentapetalae</taxon>
        <taxon>rosids</taxon>
        <taxon>malvids</taxon>
        <taxon>Brassicales</taxon>
        <taxon>Brassicaceae</taxon>
        <taxon>Camelineae</taxon>
        <taxon>Camelina</taxon>
    </lineage>
</organism>
<evidence type="ECO:0000313" key="4">
    <source>
        <dbReference type="RefSeq" id="XP_010489845.1"/>
    </source>
</evidence>
<dbReference type="Proteomes" id="UP000694864">
    <property type="component" value="Chromosome 19"/>
</dbReference>
<dbReference type="Pfam" id="PF02992">
    <property type="entry name" value="Transposase_21"/>
    <property type="match status" value="2"/>
</dbReference>
<name>A0ABM0XRI5_CAMSA</name>
<evidence type="ECO:0000313" key="3">
    <source>
        <dbReference type="Proteomes" id="UP000694864"/>
    </source>
</evidence>
<sequence length="689" mass="79845">MHPTLCMKAENMMLTLLIPGPTAPSNNIDVYLAPLIDDLKDLWHEALGSLAGCKVKGKQACIVCGKDTPSRWLKFSRKHVYLGNRKRLRPDHPYRRRKKWFDNTVEKGSARRVQTVVEICEMFKDFRNDFGKCIVKKGKRKRKGISEDEELLNDESDEDGVKWRWKKRSIMFELPYWKDMPVRHNIDVMHVEKNVSDSMLVMLMQSVKSKDGEKGKRTYLPPAAYWMSKSEKITFCKRLSSFRGSDGYSANISNCVSVDPSMIGGLKSHDHHVLLQKGPRIAVIRLCNFFKRLCQRVIDPEKLISLEAKCVETFFQLERYFPPTLFDIMYHLPIHLARKARLGGPVHFRWMYPFERYMKTLKAYVKNYGRPEACMAEGYLAGECIAFCMEFLQNSVPVQETINRNEDVGSSRGILEGHPFQKAAQVVLSDKERDIAHRYVLMNMAVMSPYVDMHIEELQSMDVRCRKSETLLWKLHAERFSQWVKDNIPGNSEHHSEKLRWLAHGPRKIAQTYKGFVINGHRFHTKDVMRKTQNSGVTYEAFSISRASARDNRQMADMVVFYGVIQQIIMLDYYMFHIPIFKCKWANKGNGVKEEEGFTLVNLNVNQSAYLQDPYILASQAKQVFYSRDDSSSWSVVMRASPRGYHELETEEEFVVAPSIPQNEDFGNESSDDESFFDREDCEGVLVVD</sequence>
<gene>
    <name evidence="4" type="primary">LOC104767530</name>
</gene>
<feature type="domain" description="DUF4216" evidence="1">
    <location>
        <begin position="571"/>
        <end position="637"/>
    </location>
</feature>
<dbReference type="InterPro" id="IPR025312">
    <property type="entry name" value="DUF4216"/>
</dbReference>
<dbReference type="Pfam" id="PF13952">
    <property type="entry name" value="DUF4216"/>
    <property type="match status" value="1"/>
</dbReference>
<dbReference type="Pfam" id="PF13960">
    <property type="entry name" value="DUF4218"/>
    <property type="match status" value="1"/>
</dbReference>
<reference evidence="4" key="2">
    <citation type="submission" date="2025-08" db="UniProtKB">
        <authorList>
            <consortium name="RefSeq"/>
        </authorList>
    </citation>
    <scope>IDENTIFICATION</scope>
    <source>
        <tissue evidence="4">Leaf</tissue>
    </source>
</reference>
<dbReference type="InterPro" id="IPR025452">
    <property type="entry name" value="DUF4218"/>
</dbReference>
<feature type="domain" description="DUF4218" evidence="2">
    <location>
        <begin position="293"/>
        <end position="405"/>
    </location>
</feature>
<proteinExistence type="predicted"/>
<evidence type="ECO:0000259" key="2">
    <source>
        <dbReference type="Pfam" id="PF13960"/>
    </source>
</evidence>